<dbReference type="Proteomes" id="UP000736583">
    <property type="component" value="Unassembled WGS sequence"/>
</dbReference>
<dbReference type="Pfam" id="PF20903">
    <property type="entry name" value="SPL"/>
    <property type="match status" value="1"/>
</dbReference>
<keyword evidence="2" id="KW-0456">Lyase</keyword>
<dbReference type="GO" id="GO:0016829">
    <property type="term" value="F:lyase activity"/>
    <property type="evidence" value="ECO:0007669"/>
    <property type="project" value="UniProtKB-KW"/>
</dbReference>
<evidence type="ECO:0000313" key="2">
    <source>
        <dbReference type="EMBL" id="MBU5593097.1"/>
    </source>
</evidence>
<dbReference type="InterPro" id="IPR034559">
    <property type="entry name" value="SPL_Clostridia"/>
</dbReference>
<dbReference type="PANTHER" id="PTHR37822:SF2">
    <property type="entry name" value="SPORE PHOTOPRODUCT LYASE"/>
    <property type="match status" value="1"/>
</dbReference>
<dbReference type="SFLD" id="SFLDF00412">
    <property type="entry name" value="spore_photoproduct_lyase_2"/>
    <property type="match status" value="1"/>
</dbReference>
<gene>
    <name evidence="2" type="primary">splB</name>
    <name evidence="2" type="ORF">KQI89_15210</name>
</gene>
<name>A0ABS6F3K7_9CLOT</name>
<dbReference type="InterPro" id="IPR007197">
    <property type="entry name" value="rSAM"/>
</dbReference>
<dbReference type="InterPro" id="IPR023897">
    <property type="entry name" value="SPL_firmicutes"/>
</dbReference>
<dbReference type="SFLD" id="SFLDG01079">
    <property type="entry name" value="spore_photoproduct_lyase_like"/>
    <property type="match status" value="1"/>
</dbReference>
<sequence length="340" mass="39667">MFIPKRVIFEKGSLDTEIGKNIYNRLKDNKNVEIINTSSNKIKTHIPGDNLFEQYRSGKQTLVVGERKSLKFQTCKPSANYQLPLVSGCMGSCEYCYLNTQLGDKPFVRVFTNIDDILDKAKQYIDERLPQITIFEGAATSDPIPLEPYTNALKKTIEFIGKEEKGRFRFVTKYNDVDTLLDANHNNQTEIRFSINTPRIINTYEHHTASSDTRIEAAVKVAKAGYKIGFIIAPVFLYNNWQKEYKDLIESIKYKLPNEFNEQVIFEVISHRYTTKAKNRILEIFPETTLPMKDEDRKFKYGQFGYGKYIYSKEQLSEMKEFFHLHIKDYFPNSIIKYVI</sequence>
<dbReference type="EMBL" id="JAHLQL010000006">
    <property type="protein sequence ID" value="MBU5593097.1"/>
    <property type="molecule type" value="Genomic_DNA"/>
</dbReference>
<evidence type="ECO:0000313" key="3">
    <source>
        <dbReference type="Proteomes" id="UP000736583"/>
    </source>
</evidence>
<keyword evidence="3" id="KW-1185">Reference proteome</keyword>
<protein>
    <submittedName>
        <fullName evidence="2">Spore photoproduct lyase</fullName>
        <ecNumber evidence="2">4.1.99.14</ecNumber>
    </submittedName>
</protein>
<dbReference type="RefSeq" id="WP_216457778.1">
    <property type="nucleotide sequence ID" value="NZ_JAHLQL010000006.1"/>
</dbReference>
<dbReference type="SFLD" id="SFLDS00029">
    <property type="entry name" value="Radical_SAM"/>
    <property type="match status" value="1"/>
</dbReference>
<evidence type="ECO:0000259" key="1">
    <source>
        <dbReference type="PROSITE" id="PS51918"/>
    </source>
</evidence>
<feature type="domain" description="Radical SAM core" evidence="1">
    <location>
        <begin position="75"/>
        <end position="308"/>
    </location>
</feature>
<reference evidence="2 3" key="1">
    <citation type="submission" date="2021-06" db="EMBL/GenBank/DDBJ databases">
        <authorList>
            <person name="Sun Q."/>
            <person name="Li D."/>
        </authorList>
    </citation>
    <scope>NUCLEOTIDE SEQUENCE [LARGE SCALE GENOMIC DNA]</scope>
    <source>
        <strain evidence="2 3">MSJ-4</strain>
    </source>
</reference>
<comment type="caution">
    <text evidence="2">The sequence shown here is derived from an EMBL/GenBank/DDBJ whole genome shotgun (WGS) entry which is preliminary data.</text>
</comment>
<organism evidence="2 3">
    <name type="scientific">Clostridium simiarum</name>
    <dbReference type="NCBI Taxonomy" id="2841506"/>
    <lineage>
        <taxon>Bacteria</taxon>
        <taxon>Bacillati</taxon>
        <taxon>Bacillota</taxon>
        <taxon>Clostridia</taxon>
        <taxon>Eubacteriales</taxon>
        <taxon>Clostridiaceae</taxon>
        <taxon>Clostridium</taxon>
    </lineage>
</organism>
<dbReference type="EC" id="4.1.99.14" evidence="2"/>
<dbReference type="InterPro" id="IPR049539">
    <property type="entry name" value="SPL"/>
</dbReference>
<dbReference type="PROSITE" id="PS51918">
    <property type="entry name" value="RADICAL_SAM"/>
    <property type="match status" value="1"/>
</dbReference>
<dbReference type="PANTHER" id="PTHR37822">
    <property type="entry name" value="SPORE PHOTOPRODUCT LYASE-RELATED"/>
    <property type="match status" value="1"/>
</dbReference>
<dbReference type="CDD" id="cd01335">
    <property type="entry name" value="Radical_SAM"/>
    <property type="match status" value="1"/>
</dbReference>
<proteinExistence type="predicted"/>
<accession>A0ABS6F3K7</accession>
<dbReference type="NCBIfam" id="TIGR04070">
    <property type="entry name" value="photo_TT_lyase"/>
    <property type="match status" value="1"/>
</dbReference>